<name>A0A6L9MNJ9_9HYPH</name>
<sequence length="101" mass="10428">MTALANAARSSSLPVPNLKWGYGVLAGEDVGGLQPEQGAMVCAAAELDDAFEESVQIGVGVAGKTGDAVEYVVAVPERTRSVEELGTGRWSRSAPSGIHRT</sequence>
<gene>
    <name evidence="1" type="ORF">GTW51_22335</name>
</gene>
<proteinExistence type="predicted"/>
<dbReference type="Proteomes" id="UP000476332">
    <property type="component" value="Unassembled WGS sequence"/>
</dbReference>
<dbReference type="RefSeq" id="WP_163046238.1">
    <property type="nucleotide sequence ID" value="NZ_JAAAMJ010000042.1"/>
</dbReference>
<reference evidence="1 2" key="1">
    <citation type="submission" date="2020-01" db="EMBL/GenBank/DDBJ databases">
        <title>Genomes of bacteria type strains.</title>
        <authorList>
            <person name="Chen J."/>
            <person name="Zhu S."/>
            <person name="Chen J."/>
        </authorList>
    </citation>
    <scope>NUCLEOTIDE SEQUENCE [LARGE SCALE GENOMIC DNA]</scope>
    <source>
        <strain evidence="1 2">KCTC 52919</strain>
    </source>
</reference>
<evidence type="ECO:0000313" key="1">
    <source>
        <dbReference type="EMBL" id="NDV89393.1"/>
    </source>
</evidence>
<dbReference type="AlphaFoldDB" id="A0A6L9MNJ9"/>
<accession>A0A6L9MNJ9</accession>
<organism evidence="1 2">
    <name type="scientific">Aurantimonas aggregata</name>
    <dbReference type="NCBI Taxonomy" id="2047720"/>
    <lineage>
        <taxon>Bacteria</taxon>
        <taxon>Pseudomonadati</taxon>
        <taxon>Pseudomonadota</taxon>
        <taxon>Alphaproteobacteria</taxon>
        <taxon>Hyphomicrobiales</taxon>
        <taxon>Aurantimonadaceae</taxon>
        <taxon>Aurantimonas</taxon>
    </lineage>
</organism>
<keyword evidence="2" id="KW-1185">Reference proteome</keyword>
<comment type="caution">
    <text evidence="1">The sequence shown here is derived from an EMBL/GenBank/DDBJ whole genome shotgun (WGS) entry which is preliminary data.</text>
</comment>
<dbReference type="EMBL" id="JAAAMJ010000042">
    <property type="protein sequence ID" value="NDV89393.1"/>
    <property type="molecule type" value="Genomic_DNA"/>
</dbReference>
<protein>
    <submittedName>
        <fullName evidence="1">Uncharacterized protein</fullName>
    </submittedName>
</protein>
<evidence type="ECO:0000313" key="2">
    <source>
        <dbReference type="Proteomes" id="UP000476332"/>
    </source>
</evidence>